<name>W2H718_PHYNI</name>
<proteinExistence type="predicted"/>
<protein>
    <submittedName>
        <fullName evidence="2">Uncharacterized protein</fullName>
    </submittedName>
</protein>
<gene>
    <name evidence="2" type="ORF">L915_05846</name>
</gene>
<dbReference type="Proteomes" id="UP000053236">
    <property type="component" value="Unassembled WGS sequence"/>
</dbReference>
<reference evidence="2" key="1">
    <citation type="submission" date="2013-11" db="EMBL/GenBank/DDBJ databases">
        <title>The Genome Sequence of Phytophthora parasitica CJ02B3.</title>
        <authorList>
            <consortium name="The Broad Institute Genomics Platform"/>
            <person name="Russ C."/>
            <person name="Tyler B."/>
            <person name="Panabieres F."/>
            <person name="Shan W."/>
            <person name="Tripathy S."/>
            <person name="Grunwald N."/>
            <person name="Machado M."/>
            <person name="Johnson C.S."/>
            <person name="Arredondo F."/>
            <person name="Hong C."/>
            <person name="Coffey M."/>
            <person name="Young S.K."/>
            <person name="Zeng Q."/>
            <person name="Gargeya S."/>
            <person name="Fitzgerald M."/>
            <person name="Abouelleil A."/>
            <person name="Alvarado L."/>
            <person name="Chapman S.B."/>
            <person name="Gainer-Dewar J."/>
            <person name="Goldberg J."/>
            <person name="Griggs A."/>
            <person name="Gujja S."/>
            <person name="Hansen M."/>
            <person name="Howarth C."/>
            <person name="Imamovic A."/>
            <person name="Ireland A."/>
            <person name="Larimer J."/>
            <person name="McCowan C."/>
            <person name="Murphy C."/>
            <person name="Pearson M."/>
            <person name="Poon T.W."/>
            <person name="Priest M."/>
            <person name="Roberts A."/>
            <person name="Saif S."/>
            <person name="Shea T."/>
            <person name="Sykes S."/>
            <person name="Wortman J."/>
            <person name="Nusbaum C."/>
            <person name="Birren B."/>
        </authorList>
    </citation>
    <scope>NUCLEOTIDE SEQUENCE [LARGE SCALE GENOMIC DNA]</scope>
    <source>
        <strain evidence="2">CJ02B3</strain>
    </source>
</reference>
<dbReference type="EMBL" id="KI685542">
    <property type="protein sequence ID" value="ETK90390.1"/>
    <property type="molecule type" value="Genomic_DNA"/>
</dbReference>
<evidence type="ECO:0000256" key="1">
    <source>
        <dbReference type="SAM" id="MobiDB-lite"/>
    </source>
</evidence>
<evidence type="ECO:0000313" key="2">
    <source>
        <dbReference type="EMBL" id="ETK90390.1"/>
    </source>
</evidence>
<accession>W2H718</accession>
<dbReference type="AlphaFoldDB" id="W2H718"/>
<feature type="non-terminal residue" evidence="2">
    <location>
        <position position="1"/>
    </location>
</feature>
<sequence>TSSEATRKKGSTALQCYDSHEASERTDTPNSSASRADTTAQLLLEEQTSST</sequence>
<feature type="compositionally biased region" description="Basic and acidic residues" evidence="1">
    <location>
        <begin position="18"/>
        <end position="27"/>
    </location>
</feature>
<organism evidence="2">
    <name type="scientific">Phytophthora nicotianae</name>
    <name type="common">Potato buckeye rot agent</name>
    <name type="synonym">Phytophthora parasitica</name>
    <dbReference type="NCBI Taxonomy" id="4792"/>
    <lineage>
        <taxon>Eukaryota</taxon>
        <taxon>Sar</taxon>
        <taxon>Stramenopiles</taxon>
        <taxon>Oomycota</taxon>
        <taxon>Peronosporomycetes</taxon>
        <taxon>Peronosporales</taxon>
        <taxon>Peronosporaceae</taxon>
        <taxon>Phytophthora</taxon>
    </lineage>
</organism>
<feature type="region of interest" description="Disordered" evidence="1">
    <location>
        <begin position="1"/>
        <end position="38"/>
    </location>
</feature>
<feature type="compositionally biased region" description="Polar residues" evidence="1">
    <location>
        <begin position="28"/>
        <end position="38"/>
    </location>
</feature>